<accession>A0A3A5M7N0</accession>
<sequence>MIAGALAGCGVTGGQTPESASKALSALPGVAEAEVVSESHRSGLAEETLVRAVLTVDDGFQVADDEALASFLLETAWSVADTKPNSFLSIYLIVPEGQIVDLYTAAENGGWSGAYGQDPENPGSFMLNVDAGEIGGPESLDRLGGWPGDVPVLPDGVIMEIP</sequence>
<evidence type="ECO:0000313" key="2">
    <source>
        <dbReference type="Proteomes" id="UP000272015"/>
    </source>
</evidence>
<name>A0A3A5M7N0_9MICO</name>
<dbReference type="EMBL" id="QZVS01000097">
    <property type="protein sequence ID" value="RJT84735.1"/>
    <property type="molecule type" value="Genomic_DNA"/>
</dbReference>
<dbReference type="Proteomes" id="UP000272015">
    <property type="component" value="Unassembled WGS sequence"/>
</dbReference>
<protein>
    <submittedName>
        <fullName evidence="1">Uncharacterized protein</fullName>
    </submittedName>
</protein>
<organism evidence="1 2">
    <name type="scientific">Cryobacterium melibiosiphilum</name>
    <dbReference type="NCBI Taxonomy" id="995039"/>
    <lineage>
        <taxon>Bacteria</taxon>
        <taxon>Bacillati</taxon>
        <taxon>Actinomycetota</taxon>
        <taxon>Actinomycetes</taxon>
        <taxon>Micrococcales</taxon>
        <taxon>Microbacteriaceae</taxon>
        <taxon>Cryobacterium</taxon>
    </lineage>
</organism>
<proteinExistence type="predicted"/>
<dbReference type="OrthoDB" id="5063985at2"/>
<keyword evidence="2" id="KW-1185">Reference proteome</keyword>
<reference evidence="1 2" key="1">
    <citation type="submission" date="2018-09" db="EMBL/GenBank/DDBJ databases">
        <title>Novel species of Cryobacterium.</title>
        <authorList>
            <person name="Liu Q."/>
            <person name="Xin Y.-H."/>
        </authorList>
    </citation>
    <scope>NUCLEOTIDE SEQUENCE [LARGE SCALE GENOMIC DNA]</scope>
    <source>
        <strain evidence="1 2">Hh39</strain>
    </source>
</reference>
<dbReference type="AlphaFoldDB" id="A0A3A5M7N0"/>
<evidence type="ECO:0000313" key="1">
    <source>
        <dbReference type="EMBL" id="RJT84735.1"/>
    </source>
</evidence>
<comment type="caution">
    <text evidence="1">The sequence shown here is derived from an EMBL/GenBank/DDBJ whole genome shotgun (WGS) entry which is preliminary data.</text>
</comment>
<gene>
    <name evidence="1" type="ORF">D6T64_21560</name>
</gene>
<dbReference type="RefSeq" id="WP_119976729.1">
    <property type="nucleotide sequence ID" value="NZ_JBHSQA010000002.1"/>
</dbReference>